<dbReference type="PANTHER" id="PTHR22760:SF2">
    <property type="entry name" value="ALPHA-1,2-MANNOSYLTRANSFERASE ALG9"/>
    <property type="match status" value="1"/>
</dbReference>
<keyword evidence="5" id="KW-0808">Transferase</keyword>
<comment type="similarity">
    <text evidence="3 10">Belongs to the glycosyltransferase 22 family.</text>
</comment>
<feature type="compositionally biased region" description="Polar residues" evidence="11">
    <location>
        <begin position="14"/>
        <end position="27"/>
    </location>
</feature>
<dbReference type="Pfam" id="PF03901">
    <property type="entry name" value="Glyco_transf_22"/>
    <property type="match status" value="1"/>
</dbReference>
<feature type="region of interest" description="Disordered" evidence="11">
    <location>
        <begin position="1"/>
        <end position="33"/>
    </location>
</feature>
<evidence type="ECO:0000256" key="10">
    <source>
        <dbReference type="RuleBase" id="RU363075"/>
    </source>
</evidence>
<keyword evidence="9 10" id="KW-0472">Membrane</keyword>
<dbReference type="GO" id="GO:0000026">
    <property type="term" value="F:alpha-1,2-mannosyltransferase activity"/>
    <property type="evidence" value="ECO:0007669"/>
    <property type="project" value="TreeGrafter"/>
</dbReference>
<evidence type="ECO:0000256" key="3">
    <source>
        <dbReference type="ARBA" id="ARBA00007063"/>
    </source>
</evidence>
<evidence type="ECO:0000256" key="11">
    <source>
        <dbReference type="SAM" id="MobiDB-lite"/>
    </source>
</evidence>
<dbReference type="EMBL" id="CANHGI010000002">
    <property type="protein sequence ID" value="CAI5442507.1"/>
    <property type="molecule type" value="Genomic_DNA"/>
</dbReference>
<feature type="transmembrane region" description="Helical" evidence="10">
    <location>
        <begin position="395"/>
        <end position="414"/>
    </location>
</feature>
<dbReference type="OrthoDB" id="497541at2759"/>
<dbReference type="GO" id="GO:0006487">
    <property type="term" value="P:protein N-linked glycosylation"/>
    <property type="evidence" value="ECO:0007669"/>
    <property type="project" value="TreeGrafter"/>
</dbReference>
<feature type="transmembrane region" description="Helical" evidence="10">
    <location>
        <begin position="146"/>
        <end position="167"/>
    </location>
</feature>
<feature type="transmembrane region" description="Helical" evidence="10">
    <location>
        <begin position="218"/>
        <end position="245"/>
    </location>
</feature>
<evidence type="ECO:0000256" key="2">
    <source>
        <dbReference type="ARBA" id="ARBA00004922"/>
    </source>
</evidence>
<feature type="transmembrane region" description="Helical" evidence="10">
    <location>
        <begin position="426"/>
        <end position="443"/>
    </location>
</feature>
<comment type="pathway">
    <text evidence="2">Protein modification; protein glycosylation.</text>
</comment>
<feature type="transmembrane region" description="Helical" evidence="10">
    <location>
        <begin position="179"/>
        <end position="198"/>
    </location>
</feature>
<keyword evidence="13" id="KW-1185">Reference proteome</keyword>
<dbReference type="Proteomes" id="UP001152747">
    <property type="component" value="Unassembled WGS sequence"/>
</dbReference>
<dbReference type="EC" id="2.4.1.-" evidence="10"/>
<name>A0A9P1MWQ4_9PELO</name>
<keyword evidence="6 10" id="KW-0812">Transmembrane</keyword>
<keyword evidence="4 10" id="KW-0328">Glycosyltransferase</keyword>
<reference evidence="12" key="1">
    <citation type="submission" date="2022-11" db="EMBL/GenBank/DDBJ databases">
        <authorList>
            <person name="Kikuchi T."/>
        </authorList>
    </citation>
    <scope>NUCLEOTIDE SEQUENCE</scope>
    <source>
        <strain evidence="12">PS1010</strain>
    </source>
</reference>
<dbReference type="InterPro" id="IPR005599">
    <property type="entry name" value="GPI_mannosylTrfase"/>
</dbReference>
<feature type="transmembrane region" description="Helical" evidence="10">
    <location>
        <begin position="121"/>
        <end position="140"/>
    </location>
</feature>
<feature type="transmembrane region" description="Helical" evidence="10">
    <location>
        <begin position="364"/>
        <end position="383"/>
    </location>
</feature>
<comment type="caution">
    <text evidence="12">The sequence shown here is derived from an EMBL/GenBank/DDBJ whole genome shotgun (WGS) entry which is preliminary data.</text>
</comment>
<gene>
    <name evidence="12" type="ORF">CAMP_LOCUS5144</name>
</gene>
<dbReference type="PANTHER" id="PTHR22760">
    <property type="entry name" value="GLYCOSYLTRANSFERASE"/>
    <property type="match status" value="1"/>
</dbReference>
<evidence type="ECO:0000256" key="8">
    <source>
        <dbReference type="ARBA" id="ARBA00022989"/>
    </source>
</evidence>
<organism evidence="12 13">
    <name type="scientific">Caenorhabditis angaria</name>
    <dbReference type="NCBI Taxonomy" id="860376"/>
    <lineage>
        <taxon>Eukaryota</taxon>
        <taxon>Metazoa</taxon>
        <taxon>Ecdysozoa</taxon>
        <taxon>Nematoda</taxon>
        <taxon>Chromadorea</taxon>
        <taxon>Rhabditida</taxon>
        <taxon>Rhabditina</taxon>
        <taxon>Rhabditomorpha</taxon>
        <taxon>Rhabditoidea</taxon>
        <taxon>Rhabditidae</taxon>
        <taxon>Peloderinae</taxon>
        <taxon>Caenorhabditis</taxon>
    </lineage>
</organism>
<accession>A0A9P1MWQ4</accession>
<evidence type="ECO:0000256" key="9">
    <source>
        <dbReference type="ARBA" id="ARBA00023136"/>
    </source>
</evidence>
<sequence length="623" mass="72208">MSRKNIAVVRRSVNRTNTTKPISSNGTAEKEKEEKKYVEIREIEKGEKLYTKAEEDFEYWMPSAGATLKLIVSIRICSALWGIISDCDEVYNYWEPLHLFLYGHGFQTWEYSPIYAIRSYFYVYLHYIPASVFTAFLGVSKIAVFVVTRCTIGLFCLVGEYLMYLAVCKRLNIATGRHFMLFSIFSSGVFTASTAFLPSSFAMSLNFYLLAAYLNEQWWLAILCTALSALVGWPFAAVLGLPVVIDMLLIRQKRYAFFAWSAVFGIGISALLFLVDSHYFGKRVFAPLNIVLYNVLSGPGPELYGVEPVSYYIKNLVLNWNFALPLALISLPVTLYCYRIHVKVLEVHKPVFGIPRNLQYWDRYIPVFLIWFAAASWCAIFFTQPHKEERFLFPIYPHIALLAALAIEALQRIFTKIQKNENISTLLWFISIFFIIICVSRSYSNIRNYGGHLEIYKHLTDKVHNEKILTKNENIRLCIGKEWHHFPSSFFIPEADSFIGLDKRVELSFIESEFRGLLPKPFIKARSLVETTRFIPTEMNDQNKEEVSRYVNLESCDLVVDVDAPGTDRQIDFRTIPDKFRAVIHVPFLIPHESHPFFRAFFIPYLSDIYTKWTNYTVYMRVL</sequence>
<evidence type="ECO:0000256" key="6">
    <source>
        <dbReference type="ARBA" id="ARBA00022692"/>
    </source>
</evidence>
<dbReference type="GO" id="GO:0005789">
    <property type="term" value="C:endoplasmic reticulum membrane"/>
    <property type="evidence" value="ECO:0007669"/>
    <property type="project" value="UniProtKB-SubCell"/>
</dbReference>
<comment type="subcellular location">
    <subcellularLocation>
        <location evidence="1 10">Endoplasmic reticulum membrane</location>
        <topology evidence="1 10">Multi-pass membrane protein</topology>
    </subcellularLocation>
</comment>
<feature type="transmembrane region" description="Helical" evidence="10">
    <location>
        <begin position="318"/>
        <end position="338"/>
    </location>
</feature>
<keyword evidence="7 10" id="KW-0256">Endoplasmic reticulum</keyword>
<evidence type="ECO:0000313" key="12">
    <source>
        <dbReference type="EMBL" id="CAI5442507.1"/>
    </source>
</evidence>
<dbReference type="AlphaFoldDB" id="A0A9P1MWQ4"/>
<evidence type="ECO:0000256" key="1">
    <source>
        <dbReference type="ARBA" id="ARBA00004477"/>
    </source>
</evidence>
<feature type="transmembrane region" description="Helical" evidence="10">
    <location>
        <begin position="257"/>
        <end position="275"/>
    </location>
</feature>
<evidence type="ECO:0000313" key="13">
    <source>
        <dbReference type="Proteomes" id="UP001152747"/>
    </source>
</evidence>
<evidence type="ECO:0000256" key="5">
    <source>
        <dbReference type="ARBA" id="ARBA00022679"/>
    </source>
</evidence>
<keyword evidence="8 10" id="KW-1133">Transmembrane helix</keyword>
<evidence type="ECO:0000256" key="4">
    <source>
        <dbReference type="ARBA" id="ARBA00022676"/>
    </source>
</evidence>
<evidence type="ECO:0000256" key="7">
    <source>
        <dbReference type="ARBA" id="ARBA00022824"/>
    </source>
</evidence>
<protein>
    <recommendedName>
        <fullName evidence="10">Mannosyltransferase</fullName>
        <ecNumber evidence="10">2.4.1.-</ecNumber>
    </recommendedName>
</protein>
<proteinExistence type="inferred from homology"/>